<evidence type="ECO:0000313" key="3">
    <source>
        <dbReference type="Proteomes" id="UP000092445"/>
    </source>
</evidence>
<organism evidence="2 3">
    <name type="scientific">Glossina pallidipes</name>
    <name type="common">Tsetse fly</name>
    <dbReference type="NCBI Taxonomy" id="7398"/>
    <lineage>
        <taxon>Eukaryota</taxon>
        <taxon>Metazoa</taxon>
        <taxon>Ecdysozoa</taxon>
        <taxon>Arthropoda</taxon>
        <taxon>Hexapoda</taxon>
        <taxon>Insecta</taxon>
        <taxon>Pterygota</taxon>
        <taxon>Neoptera</taxon>
        <taxon>Endopterygota</taxon>
        <taxon>Diptera</taxon>
        <taxon>Brachycera</taxon>
        <taxon>Muscomorpha</taxon>
        <taxon>Hippoboscoidea</taxon>
        <taxon>Glossinidae</taxon>
        <taxon>Glossina</taxon>
    </lineage>
</organism>
<accession>A0A1B0AHK1</accession>
<name>A0A1B0AHK1_GLOPL</name>
<dbReference type="EnsemblMetazoa" id="GPAI045957-RA">
    <property type="protein sequence ID" value="GPAI045957-PA"/>
    <property type="gene ID" value="GPAI045957"/>
</dbReference>
<dbReference type="VEuPathDB" id="VectorBase:GPAI045957"/>
<dbReference type="Proteomes" id="UP000092445">
    <property type="component" value="Unassembled WGS sequence"/>
</dbReference>
<keyword evidence="1" id="KW-0812">Transmembrane</keyword>
<evidence type="ECO:0000313" key="2">
    <source>
        <dbReference type="EnsemblMetazoa" id="GPAI045957-PA"/>
    </source>
</evidence>
<keyword evidence="3" id="KW-1185">Reference proteome</keyword>
<feature type="transmembrane region" description="Helical" evidence="1">
    <location>
        <begin position="85"/>
        <end position="108"/>
    </location>
</feature>
<dbReference type="AlphaFoldDB" id="A0A1B0AHK1"/>
<sequence length="134" mass="15470">MAFYQMPQCWPFNAINPSLFAEFLTLIRKFIIILLLLTRKNYCNINYNNNNNNNNNNSNNNNNNNNNNYKECTNLKSQIQRNIQYCFSSSPVFIIMVMILCETCAYPIHGGVLHSVHLLGLEFILSVEQGSNLI</sequence>
<evidence type="ECO:0000256" key="1">
    <source>
        <dbReference type="SAM" id="Phobius"/>
    </source>
</evidence>
<keyword evidence="1" id="KW-0472">Membrane</keyword>
<feature type="transmembrane region" description="Helical" evidence="1">
    <location>
        <begin position="20"/>
        <end position="37"/>
    </location>
</feature>
<proteinExistence type="predicted"/>
<protein>
    <submittedName>
        <fullName evidence="2">Uncharacterized protein</fullName>
    </submittedName>
</protein>
<keyword evidence="1" id="KW-1133">Transmembrane helix</keyword>
<reference evidence="3" key="1">
    <citation type="submission" date="2014-03" db="EMBL/GenBank/DDBJ databases">
        <authorList>
            <person name="Aksoy S."/>
            <person name="Warren W."/>
            <person name="Wilson R.K."/>
        </authorList>
    </citation>
    <scope>NUCLEOTIDE SEQUENCE [LARGE SCALE GENOMIC DNA]</scope>
    <source>
        <strain evidence="3">IAEA</strain>
    </source>
</reference>
<reference evidence="2" key="2">
    <citation type="submission" date="2020-05" db="UniProtKB">
        <authorList>
            <consortium name="EnsemblMetazoa"/>
        </authorList>
    </citation>
    <scope>IDENTIFICATION</scope>
    <source>
        <strain evidence="2">IAEA</strain>
    </source>
</reference>